<proteinExistence type="predicted"/>
<protein>
    <submittedName>
        <fullName evidence="2">Uncharacterized protein</fullName>
    </submittedName>
</protein>
<organism evidence="2">
    <name type="scientific">Brassica oleracea</name>
    <name type="common">Wild cabbage</name>
    <dbReference type="NCBI Taxonomy" id="3712"/>
    <lineage>
        <taxon>Eukaryota</taxon>
        <taxon>Viridiplantae</taxon>
        <taxon>Streptophyta</taxon>
        <taxon>Embryophyta</taxon>
        <taxon>Tracheophyta</taxon>
        <taxon>Spermatophyta</taxon>
        <taxon>Magnoliopsida</taxon>
        <taxon>eudicotyledons</taxon>
        <taxon>Gunneridae</taxon>
        <taxon>Pentapetalae</taxon>
        <taxon>rosids</taxon>
        <taxon>malvids</taxon>
        <taxon>Brassicales</taxon>
        <taxon>Brassicaceae</taxon>
        <taxon>Brassiceae</taxon>
        <taxon>Brassica</taxon>
    </lineage>
</organism>
<feature type="region of interest" description="Disordered" evidence="1">
    <location>
        <begin position="48"/>
        <end position="68"/>
    </location>
</feature>
<evidence type="ECO:0000256" key="1">
    <source>
        <dbReference type="SAM" id="MobiDB-lite"/>
    </source>
</evidence>
<sequence length="68" mass="7100">MAETAASIIAAATERRNVVILGSSSRGDELQIEILVLPPAVVQLPPTGAKVTKKRGRPARKIAASPKV</sequence>
<dbReference type="EMBL" id="LR031873">
    <property type="protein sequence ID" value="VDD10345.1"/>
    <property type="molecule type" value="Genomic_DNA"/>
</dbReference>
<reference evidence="2" key="1">
    <citation type="submission" date="2018-11" db="EMBL/GenBank/DDBJ databases">
        <authorList>
            <consortium name="Genoscope - CEA"/>
            <person name="William W."/>
        </authorList>
    </citation>
    <scope>NUCLEOTIDE SEQUENCE</scope>
</reference>
<accession>A0A3P6CIG3</accession>
<evidence type="ECO:0000313" key="2">
    <source>
        <dbReference type="EMBL" id="VDD10345.1"/>
    </source>
</evidence>
<name>A0A3P6CIG3_BRAOL</name>
<dbReference type="AlphaFoldDB" id="A0A3P6CIG3"/>
<gene>
    <name evidence="2" type="ORF">BOLC4T25607H</name>
</gene>
<feature type="non-terminal residue" evidence="2">
    <location>
        <position position="68"/>
    </location>
</feature>
<feature type="compositionally biased region" description="Basic residues" evidence="1">
    <location>
        <begin position="51"/>
        <end position="60"/>
    </location>
</feature>